<evidence type="ECO:0000313" key="14">
    <source>
        <dbReference type="EMBL" id="HGE75647.1"/>
    </source>
</evidence>
<dbReference type="GO" id="GO:0051301">
    <property type="term" value="P:cell division"/>
    <property type="evidence" value="ECO:0007669"/>
    <property type="project" value="UniProtKB-KW"/>
</dbReference>
<keyword evidence="5 11" id="KW-0808">Transferase</keyword>
<evidence type="ECO:0000259" key="12">
    <source>
        <dbReference type="Pfam" id="PF03033"/>
    </source>
</evidence>
<evidence type="ECO:0000256" key="8">
    <source>
        <dbReference type="ARBA" id="ARBA00023136"/>
    </source>
</evidence>
<keyword evidence="3 11" id="KW-0132">Cell division</keyword>
<dbReference type="GO" id="GO:0009252">
    <property type="term" value="P:peptidoglycan biosynthetic process"/>
    <property type="evidence" value="ECO:0007669"/>
    <property type="project" value="UniProtKB-UniRule"/>
</dbReference>
<comment type="similarity">
    <text evidence="11">Belongs to the glycosyltransferase 28 family. MurG subfamily.</text>
</comment>
<dbReference type="EMBL" id="DTPE01000235">
    <property type="protein sequence ID" value="HGE75647.1"/>
    <property type="molecule type" value="Genomic_DNA"/>
</dbReference>
<dbReference type="InterPro" id="IPR004276">
    <property type="entry name" value="GlycoTrans_28_N"/>
</dbReference>
<evidence type="ECO:0000256" key="2">
    <source>
        <dbReference type="ARBA" id="ARBA00022519"/>
    </source>
</evidence>
<feature type="binding site" evidence="11">
    <location>
        <begin position="16"/>
        <end position="18"/>
    </location>
    <ligand>
        <name>UDP-N-acetyl-alpha-D-glucosamine</name>
        <dbReference type="ChEBI" id="CHEBI:57705"/>
    </ligand>
</feature>
<evidence type="ECO:0000259" key="13">
    <source>
        <dbReference type="Pfam" id="PF04101"/>
    </source>
</evidence>
<comment type="subcellular location">
    <subcellularLocation>
        <location evidence="11">Cell membrane</location>
        <topology evidence="11">Peripheral membrane protein</topology>
        <orientation evidence="11">Cytoplasmic side</orientation>
    </subcellularLocation>
</comment>
<keyword evidence="2" id="KW-0997">Cell inner membrane</keyword>
<accession>A0A7V3VSZ8</accession>
<organism evidence="14">
    <name type="scientific">Mesoaciditoga lauensis</name>
    <dbReference type="NCBI Taxonomy" id="1495039"/>
    <lineage>
        <taxon>Bacteria</taxon>
        <taxon>Thermotogati</taxon>
        <taxon>Thermotogota</taxon>
        <taxon>Thermotogae</taxon>
        <taxon>Mesoaciditogales</taxon>
        <taxon>Mesoaciditogaceae</taxon>
        <taxon>Mesoaciditoga</taxon>
    </lineage>
</organism>
<dbReference type="AlphaFoldDB" id="A0A7V3VSZ8"/>
<feature type="binding site" evidence="11">
    <location>
        <position position="125"/>
    </location>
    <ligand>
        <name>UDP-N-acetyl-alpha-D-glucosamine</name>
        <dbReference type="ChEBI" id="CHEBI:57705"/>
    </ligand>
</feature>
<comment type="caution">
    <text evidence="11">Lacks conserved residue(s) required for the propagation of feature annotation.</text>
</comment>
<dbReference type="GO" id="GO:0071555">
    <property type="term" value="P:cell wall organization"/>
    <property type="evidence" value="ECO:0007669"/>
    <property type="project" value="UniProtKB-KW"/>
</dbReference>
<dbReference type="Pfam" id="PF04101">
    <property type="entry name" value="Glyco_tran_28_C"/>
    <property type="match status" value="1"/>
</dbReference>
<evidence type="ECO:0000256" key="1">
    <source>
        <dbReference type="ARBA" id="ARBA00022475"/>
    </source>
</evidence>
<reference evidence="14" key="1">
    <citation type="journal article" date="2020" name="mSystems">
        <title>Genome- and Community-Level Interaction Insights into Carbon Utilization and Element Cycling Functions of Hydrothermarchaeota in Hydrothermal Sediment.</title>
        <authorList>
            <person name="Zhou Z."/>
            <person name="Liu Y."/>
            <person name="Xu W."/>
            <person name="Pan J."/>
            <person name="Luo Z.H."/>
            <person name="Li M."/>
        </authorList>
    </citation>
    <scope>NUCLEOTIDE SEQUENCE [LARGE SCALE GENOMIC DNA]</scope>
    <source>
        <strain evidence="14">SpSt-966</strain>
    </source>
</reference>
<dbReference type="EC" id="2.4.1.227" evidence="11"/>
<feature type="binding site" evidence="11">
    <location>
        <position position="190"/>
    </location>
    <ligand>
        <name>UDP-N-acetyl-alpha-D-glucosamine</name>
        <dbReference type="ChEBI" id="CHEBI:57705"/>
    </ligand>
</feature>
<evidence type="ECO:0000256" key="11">
    <source>
        <dbReference type="HAMAP-Rule" id="MF_00033"/>
    </source>
</evidence>
<protein>
    <recommendedName>
        <fullName evidence="11">UDP-N-acetylglucosamine--N-acetylmuramyl-(pentapeptide) pyrophosphoryl-undecaprenol N-acetylglucosamine transferase</fullName>
        <ecNumber evidence="11">2.4.1.227</ecNumber>
    </recommendedName>
    <alternativeName>
        <fullName evidence="11">Undecaprenyl-PP-MurNAc-pentapeptide-UDPGlcNAc GlcNAc transferase</fullName>
    </alternativeName>
</protein>
<sequence length="346" mass="38263">MPTQTEIRGIFAAGVTGGHIYPAQAVADELAKRKKLTALFIGTGRGAESKIFKNFKYEYKMLPAIGSDASRIKYLYKNFAAFLKASSLIKAFNPDFIFTTGGYVGGIVGYAAHRKGIPVFLHESNIDAGISVKKLASYASLSFCAFEKTAKSLNNGVFVGTPVRDGFDLNRDEEFSKKFPGKKILAFGGSEGSEKIDGIVSELSKSFKEFTFFHIGPTKIDYPSVINYEYFEDIPYLMRNCDIVISRAGASTIAEIIQSSKPAIIVPWKGALNSHQESNANYLSEIGGAFVVDEDDINFDQIKQMILKFLDPAFYSATVEHLKQMRPKDKPSIFIAEKILTLTEKR</sequence>
<comment type="function">
    <text evidence="11">Cell wall formation. Catalyzes the transfer of a GlcNAc subunit on undecaprenyl-pyrophosphoryl-MurNAc-pentapeptide (lipid intermediate I) to form undecaprenyl-pyrophosphoryl-MurNAc-(pentapeptide)GlcNAc (lipid intermediate II).</text>
</comment>
<dbReference type="GO" id="GO:0005886">
    <property type="term" value="C:plasma membrane"/>
    <property type="evidence" value="ECO:0007669"/>
    <property type="project" value="UniProtKB-SubCell"/>
</dbReference>
<dbReference type="HAMAP" id="MF_00033">
    <property type="entry name" value="MurG"/>
    <property type="match status" value="1"/>
</dbReference>
<proteinExistence type="inferred from homology"/>
<evidence type="ECO:0000256" key="7">
    <source>
        <dbReference type="ARBA" id="ARBA00022984"/>
    </source>
</evidence>
<keyword evidence="1 11" id="KW-1003">Cell membrane</keyword>
<dbReference type="SUPFAM" id="SSF53756">
    <property type="entry name" value="UDP-Glycosyltransferase/glycogen phosphorylase"/>
    <property type="match status" value="1"/>
</dbReference>
<dbReference type="UniPathway" id="UPA00219"/>
<keyword evidence="6 11" id="KW-0133">Cell shape</keyword>
<dbReference type="Pfam" id="PF03033">
    <property type="entry name" value="Glyco_transf_28"/>
    <property type="match status" value="1"/>
</dbReference>
<dbReference type="CDD" id="cd03785">
    <property type="entry name" value="GT28_MurG"/>
    <property type="match status" value="1"/>
</dbReference>
<gene>
    <name evidence="11" type="primary">murG</name>
    <name evidence="14" type="ORF">ENX73_05935</name>
</gene>
<comment type="caution">
    <text evidence="14">The sequence shown here is derived from an EMBL/GenBank/DDBJ whole genome shotgun (WGS) entry which is preliminary data.</text>
</comment>
<dbReference type="InterPro" id="IPR006009">
    <property type="entry name" value="GlcNAc_MurG"/>
</dbReference>
<dbReference type="Gene3D" id="3.40.50.2000">
    <property type="entry name" value="Glycogen Phosphorylase B"/>
    <property type="match status" value="2"/>
</dbReference>
<feature type="domain" description="Glycosyl transferase family 28 C-terminal" evidence="13">
    <location>
        <begin position="184"/>
        <end position="313"/>
    </location>
</feature>
<feature type="domain" description="Glycosyltransferase family 28 N-terminal" evidence="12">
    <location>
        <begin position="11"/>
        <end position="139"/>
    </location>
</feature>
<dbReference type="PANTHER" id="PTHR21015">
    <property type="entry name" value="UDP-N-ACETYLGLUCOSAMINE--N-ACETYLMURAMYL-(PENTAPEPTIDE) PYROPHOSPHORYL-UNDECAPRENOL N-ACETYLGLUCOSAMINE TRANSFERASE 1"/>
    <property type="match status" value="1"/>
</dbReference>
<evidence type="ECO:0000256" key="5">
    <source>
        <dbReference type="ARBA" id="ARBA00022679"/>
    </source>
</evidence>
<dbReference type="InterPro" id="IPR007235">
    <property type="entry name" value="Glyco_trans_28_C"/>
</dbReference>
<keyword evidence="10 11" id="KW-0961">Cell wall biogenesis/degradation</keyword>
<evidence type="ECO:0000256" key="10">
    <source>
        <dbReference type="ARBA" id="ARBA00023316"/>
    </source>
</evidence>
<feature type="binding site" evidence="11">
    <location>
        <position position="276"/>
    </location>
    <ligand>
        <name>UDP-N-acetyl-alpha-D-glucosamine</name>
        <dbReference type="ChEBI" id="CHEBI:57705"/>
    </ligand>
</feature>
<evidence type="ECO:0000256" key="6">
    <source>
        <dbReference type="ARBA" id="ARBA00022960"/>
    </source>
</evidence>
<feature type="binding site" evidence="11">
    <location>
        <position position="164"/>
    </location>
    <ligand>
        <name>UDP-N-acetyl-alpha-D-glucosamine</name>
        <dbReference type="ChEBI" id="CHEBI:57705"/>
    </ligand>
</feature>
<comment type="pathway">
    <text evidence="11">Cell wall biogenesis; peptidoglycan biosynthesis.</text>
</comment>
<dbReference type="PANTHER" id="PTHR21015:SF22">
    <property type="entry name" value="GLYCOSYLTRANSFERASE"/>
    <property type="match status" value="1"/>
</dbReference>
<dbReference type="GO" id="GO:0008360">
    <property type="term" value="P:regulation of cell shape"/>
    <property type="evidence" value="ECO:0007669"/>
    <property type="project" value="UniProtKB-KW"/>
</dbReference>
<keyword evidence="9 11" id="KW-0131">Cell cycle</keyword>
<keyword evidence="8 11" id="KW-0472">Membrane</keyword>
<keyword evidence="7 11" id="KW-0573">Peptidoglycan synthesis</keyword>
<evidence type="ECO:0000256" key="4">
    <source>
        <dbReference type="ARBA" id="ARBA00022676"/>
    </source>
</evidence>
<name>A0A7V3VSZ8_9BACT</name>
<dbReference type="GO" id="GO:0005975">
    <property type="term" value="P:carbohydrate metabolic process"/>
    <property type="evidence" value="ECO:0007669"/>
    <property type="project" value="InterPro"/>
</dbReference>
<dbReference type="GO" id="GO:0050511">
    <property type="term" value="F:undecaprenyldiphospho-muramoylpentapeptide beta-N-acetylglucosaminyltransferase activity"/>
    <property type="evidence" value="ECO:0007669"/>
    <property type="project" value="UniProtKB-UniRule"/>
</dbReference>
<evidence type="ECO:0000256" key="9">
    <source>
        <dbReference type="ARBA" id="ARBA00023306"/>
    </source>
</evidence>
<keyword evidence="4 11" id="KW-0328">Glycosyltransferase</keyword>
<comment type="catalytic activity">
    <reaction evidence="11">
        <text>di-trans,octa-cis-undecaprenyl diphospho-N-acetyl-alpha-D-muramoyl-L-alanyl-D-glutamyl-meso-2,6-diaminopimeloyl-D-alanyl-D-alanine + UDP-N-acetyl-alpha-D-glucosamine = di-trans,octa-cis-undecaprenyl diphospho-[N-acetyl-alpha-D-glucosaminyl-(1-&gt;4)]-N-acetyl-alpha-D-muramoyl-L-alanyl-D-glutamyl-meso-2,6-diaminopimeloyl-D-alanyl-D-alanine + UDP + H(+)</text>
        <dbReference type="Rhea" id="RHEA:31227"/>
        <dbReference type="ChEBI" id="CHEBI:15378"/>
        <dbReference type="ChEBI" id="CHEBI:57705"/>
        <dbReference type="ChEBI" id="CHEBI:58223"/>
        <dbReference type="ChEBI" id="CHEBI:61387"/>
        <dbReference type="ChEBI" id="CHEBI:61388"/>
        <dbReference type="EC" id="2.4.1.227"/>
    </reaction>
</comment>
<evidence type="ECO:0000256" key="3">
    <source>
        <dbReference type="ARBA" id="ARBA00022618"/>
    </source>
</evidence>